<reference evidence="11 12" key="1">
    <citation type="submission" date="2020-08" db="EMBL/GenBank/DDBJ databases">
        <title>Genomic Encyclopedia of Type Strains, Phase IV (KMG-IV): sequencing the most valuable type-strain genomes for metagenomic binning, comparative biology and taxonomic classification.</title>
        <authorList>
            <person name="Goeker M."/>
        </authorList>
    </citation>
    <scope>NUCLEOTIDE SEQUENCE [LARGE SCALE GENOMIC DNA]</scope>
    <source>
        <strain evidence="11 12">DSM 22071</strain>
    </source>
</reference>
<dbReference type="InterPro" id="IPR003413">
    <property type="entry name" value="T2SS_GspI_C"/>
</dbReference>
<keyword evidence="7 9" id="KW-1133">Transmembrane helix</keyword>
<evidence type="ECO:0000259" key="10">
    <source>
        <dbReference type="Pfam" id="PF02501"/>
    </source>
</evidence>
<comment type="similarity">
    <text evidence="2 9">Belongs to the GSP I family.</text>
</comment>
<dbReference type="EMBL" id="JACHID010000001">
    <property type="protein sequence ID" value="MBB5020892.1"/>
    <property type="molecule type" value="Genomic_DNA"/>
</dbReference>
<feature type="transmembrane region" description="Helical" evidence="9">
    <location>
        <begin position="21"/>
        <end position="43"/>
    </location>
</feature>
<comment type="PTM">
    <text evidence="9">Cleaved by prepilin peptidase.</text>
</comment>
<accession>A0A7W7Y332</accession>
<evidence type="ECO:0000256" key="4">
    <source>
        <dbReference type="ARBA" id="ARBA00022481"/>
    </source>
</evidence>
<dbReference type="Pfam" id="PF07963">
    <property type="entry name" value="N_methyl"/>
    <property type="match status" value="1"/>
</dbReference>
<dbReference type="PANTHER" id="PTHR38779:SF2">
    <property type="entry name" value="TYPE II SECRETION SYSTEM PROTEIN I-RELATED"/>
    <property type="match status" value="1"/>
</dbReference>
<keyword evidence="3" id="KW-1003">Cell membrane</keyword>
<keyword evidence="6 9" id="KW-0812">Transmembrane</keyword>
<keyword evidence="12" id="KW-1185">Reference proteome</keyword>
<dbReference type="InterPro" id="IPR010052">
    <property type="entry name" value="T2SS_protein-GspI"/>
</dbReference>
<dbReference type="SUPFAM" id="SSF54523">
    <property type="entry name" value="Pili subunits"/>
    <property type="match status" value="1"/>
</dbReference>
<dbReference type="AlphaFoldDB" id="A0A7W7Y332"/>
<name>A0A7W7Y332_9BACT</name>
<comment type="caution">
    <text evidence="11">The sequence shown here is derived from an EMBL/GenBank/DDBJ whole genome shotgun (WGS) entry which is preliminary data.</text>
</comment>
<evidence type="ECO:0000256" key="8">
    <source>
        <dbReference type="ARBA" id="ARBA00023136"/>
    </source>
</evidence>
<dbReference type="GO" id="GO:0005886">
    <property type="term" value="C:plasma membrane"/>
    <property type="evidence" value="ECO:0007669"/>
    <property type="project" value="UniProtKB-SubCell"/>
</dbReference>
<dbReference type="GO" id="GO:0015627">
    <property type="term" value="C:type II protein secretion system complex"/>
    <property type="evidence" value="ECO:0007669"/>
    <property type="project" value="UniProtKB-UniRule"/>
</dbReference>
<evidence type="ECO:0000256" key="3">
    <source>
        <dbReference type="ARBA" id="ARBA00022475"/>
    </source>
</evidence>
<sequence>MKIPDIFHFFQSQHHKRINSSGFTLLEVMIALAVFAVASAALITATGQNVRQSAYLENRTLAAQVARNAMEEVLSQPQWPSTGVSSEEVSMAGRKWEVLREVEATDSPHLRRIEITVSASEGHFMRFDSPRLAHLVGFKGEF</sequence>
<proteinExistence type="inferred from homology"/>
<keyword evidence="5 9" id="KW-0997">Cell inner membrane</keyword>
<evidence type="ECO:0000256" key="9">
    <source>
        <dbReference type="RuleBase" id="RU368030"/>
    </source>
</evidence>
<protein>
    <recommendedName>
        <fullName evidence="9">Type II secretion system protein I</fullName>
        <shortName evidence="9">T2SS minor pseudopilin I</shortName>
    </recommendedName>
</protein>
<dbReference type="NCBIfam" id="TIGR01707">
    <property type="entry name" value="gspI"/>
    <property type="match status" value="1"/>
</dbReference>
<dbReference type="Pfam" id="PF02501">
    <property type="entry name" value="T2SSI"/>
    <property type="match status" value="1"/>
</dbReference>
<organism evidence="11 12">
    <name type="scientific">Desulfurispira natronophila</name>
    <dbReference type="NCBI Taxonomy" id="682562"/>
    <lineage>
        <taxon>Bacteria</taxon>
        <taxon>Pseudomonadati</taxon>
        <taxon>Chrysiogenota</taxon>
        <taxon>Chrysiogenia</taxon>
        <taxon>Chrysiogenales</taxon>
        <taxon>Chrysiogenaceae</taxon>
        <taxon>Desulfurispira</taxon>
    </lineage>
</organism>
<dbReference type="RefSeq" id="WP_183728508.1">
    <property type="nucleotide sequence ID" value="NZ_JACHID010000001.1"/>
</dbReference>
<dbReference type="InterPro" id="IPR012902">
    <property type="entry name" value="N_methyl_site"/>
</dbReference>
<dbReference type="NCBIfam" id="TIGR02532">
    <property type="entry name" value="IV_pilin_GFxxxE"/>
    <property type="match status" value="1"/>
</dbReference>
<comment type="subcellular location">
    <subcellularLocation>
        <location evidence="1 9">Cell inner membrane</location>
        <topology evidence="1 9">Single-pass membrane protein</topology>
    </subcellularLocation>
</comment>
<dbReference type="Gene3D" id="3.30.1300.30">
    <property type="entry name" value="GSPII I/J protein-like"/>
    <property type="match status" value="1"/>
</dbReference>
<evidence type="ECO:0000256" key="6">
    <source>
        <dbReference type="ARBA" id="ARBA00022692"/>
    </source>
</evidence>
<dbReference type="Proteomes" id="UP000528322">
    <property type="component" value="Unassembled WGS sequence"/>
</dbReference>
<evidence type="ECO:0000256" key="7">
    <source>
        <dbReference type="ARBA" id="ARBA00022989"/>
    </source>
</evidence>
<comment type="function">
    <text evidence="9">Component of the type II secretion system required for the energy-dependent secretion of extracellular factors such as proteases and toxins from the periplasm.</text>
</comment>
<dbReference type="PANTHER" id="PTHR38779">
    <property type="entry name" value="TYPE II SECRETION SYSTEM PROTEIN I-RELATED"/>
    <property type="match status" value="1"/>
</dbReference>
<comment type="subunit">
    <text evidence="9">Type II secretion is composed of four main components: the outer membrane complex, the inner membrane complex, the cytoplasmic secretion ATPase and the periplasm-spanning pseudopilus.</text>
</comment>
<keyword evidence="8 9" id="KW-0472">Membrane</keyword>
<dbReference type="InterPro" id="IPR045584">
    <property type="entry name" value="Pilin-like"/>
</dbReference>
<evidence type="ECO:0000256" key="2">
    <source>
        <dbReference type="ARBA" id="ARBA00008358"/>
    </source>
</evidence>
<evidence type="ECO:0000256" key="1">
    <source>
        <dbReference type="ARBA" id="ARBA00004377"/>
    </source>
</evidence>
<dbReference type="PROSITE" id="PS00409">
    <property type="entry name" value="PROKAR_NTER_METHYL"/>
    <property type="match status" value="1"/>
</dbReference>
<dbReference type="GO" id="GO:0015628">
    <property type="term" value="P:protein secretion by the type II secretion system"/>
    <property type="evidence" value="ECO:0007669"/>
    <property type="project" value="UniProtKB-UniRule"/>
</dbReference>
<evidence type="ECO:0000313" key="11">
    <source>
        <dbReference type="EMBL" id="MBB5020892.1"/>
    </source>
</evidence>
<evidence type="ECO:0000256" key="5">
    <source>
        <dbReference type="ARBA" id="ARBA00022519"/>
    </source>
</evidence>
<keyword evidence="4 9" id="KW-0488">Methylation</keyword>
<evidence type="ECO:0000313" key="12">
    <source>
        <dbReference type="Proteomes" id="UP000528322"/>
    </source>
</evidence>
<feature type="domain" description="Type II secretion system protein GspI C-terminal" evidence="10">
    <location>
        <begin position="56"/>
        <end position="121"/>
    </location>
</feature>
<gene>
    <name evidence="11" type="ORF">HNR37_000195</name>
</gene>